<dbReference type="InterPro" id="IPR032710">
    <property type="entry name" value="NTF2-like_dom_sf"/>
</dbReference>
<dbReference type="Gene3D" id="3.10.450.50">
    <property type="match status" value="1"/>
</dbReference>
<dbReference type="Pfam" id="PF12680">
    <property type="entry name" value="SnoaL_2"/>
    <property type="match status" value="1"/>
</dbReference>
<dbReference type="OrthoDB" id="8684708at2"/>
<protein>
    <recommendedName>
        <fullName evidence="1">SnoaL-like domain-containing protein</fullName>
    </recommendedName>
</protein>
<gene>
    <name evidence="2" type="ORF">DIR46_07775</name>
</gene>
<organism evidence="2 3">
    <name type="scientific">Massilia oculi</name>
    <dbReference type="NCBI Taxonomy" id="945844"/>
    <lineage>
        <taxon>Bacteria</taxon>
        <taxon>Pseudomonadati</taxon>
        <taxon>Pseudomonadota</taxon>
        <taxon>Betaproteobacteria</taxon>
        <taxon>Burkholderiales</taxon>
        <taxon>Oxalobacteraceae</taxon>
        <taxon>Telluria group</taxon>
        <taxon>Massilia</taxon>
    </lineage>
</organism>
<reference evidence="2 3" key="1">
    <citation type="submission" date="2018-05" db="EMBL/GenBank/DDBJ databases">
        <title>Complete genome sequence of Massilia oculi sp. nov. CCUG 43427T (=DSM 26321T), the type strain of M. oculi, and comparison with genome sequences of other Massilia strains.</title>
        <authorList>
            <person name="Zhu B."/>
        </authorList>
    </citation>
    <scope>NUCLEOTIDE SEQUENCE [LARGE SCALE GENOMIC DNA]</scope>
    <source>
        <strain evidence="2 3">CCUG 43427</strain>
    </source>
</reference>
<evidence type="ECO:0000313" key="2">
    <source>
        <dbReference type="EMBL" id="AWL07667.1"/>
    </source>
</evidence>
<keyword evidence="3" id="KW-1185">Reference proteome</keyword>
<dbReference type="SUPFAM" id="SSF54427">
    <property type="entry name" value="NTF2-like"/>
    <property type="match status" value="1"/>
</dbReference>
<dbReference type="EMBL" id="CP029343">
    <property type="protein sequence ID" value="AWL07667.1"/>
    <property type="molecule type" value="Genomic_DNA"/>
</dbReference>
<dbReference type="InterPro" id="IPR037401">
    <property type="entry name" value="SnoaL-like"/>
</dbReference>
<accession>A0A2S2DQP6</accession>
<name>A0A2S2DQP6_9BURK</name>
<dbReference type="Proteomes" id="UP000245820">
    <property type="component" value="Chromosome"/>
</dbReference>
<dbReference type="KEGG" id="mtim:DIR46_07775"/>
<sequence length="110" mass="11711">MNLPSAISTYVEASNAQDAQRVAAVFLPDATVHDEGRQHRGRAEIAAWAGDSARRYAATMVPLGLDRVDGKDDAYALRAEVSGNFPGSPIALAFHFALQSDSIASLEVKP</sequence>
<dbReference type="AlphaFoldDB" id="A0A2S2DQP6"/>
<evidence type="ECO:0000313" key="3">
    <source>
        <dbReference type="Proteomes" id="UP000245820"/>
    </source>
</evidence>
<proteinExistence type="predicted"/>
<feature type="domain" description="SnoaL-like" evidence="1">
    <location>
        <begin position="9"/>
        <end position="96"/>
    </location>
</feature>
<evidence type="ECO:0000259" key="1">
    <source>
        <dbReference type="Pfam" id="PF12680"/>
    </source>
</evidence>